<accession>A0A8B4RB51</accession>
<protein>
    <submittedName>
        <fullName evidence="1">Phage protein</fullName>
    </submittedName>
</protein>
<dbReference type="InterPro" id="IPR010861">
    <property type="entry name" value="DUF1492"/>
</dbReference>
<dbReference type="Pfam" id="PF07374">
    <property type="entry name" value="DUF1492"/>
    <property type="match status" value="1"/>
</dbReference>
<sequence>MSRNQTKAELMLKRLKGLKLSIRELEKEMNCSNILITSPQFSDMKVSGGIRQSQEDKNIAIISQNEWYLDKISELQKEKTKLLDNIYKLDDIGQINVLIAAYLTYDTFEEAWDGLNISGSTFYSIKRKAIIKLNEVISK</sequence>
<dbReference type="Proteomes" id="UP000254076">
    <property type="component" value="Unassembled WGS sequence"/>
</dbReference>
<reference evidence="1 2" key="1">
    <citation type="submission" date="2018-06" db="EMBL/GenBank/DDBJ databases">
        <authorList>
            <consortium name="Pathogen Informatics"/>
            <person name="Doyle S."/>
        </authorList>
    </citation>
    <scope>NUCLEOTIDE SEQUENCE [LARGE SCALE GENOMIC DNA]</scope>
    <source>
        <strain evidence="1 2">NCTC8185</strain>
    </source>
</reference>
<name>A0A8B4RB51_STRAG</name>
<comment type="caution">
    <text evidence="1">The sequence shown here is derived from an EMBL/GenBank/DDBJ whole genome shotgun (WGS) entry which is preliminary data.</text>
</comment>
<dbReference type="AlphaFoldDB" id="A0A8B4RB51"/>
<organism evidence="1 2">
    <name type="scientific">Streptococcus agalactiae</name>
    <dbReference type="NCBI Taxonomy" id="1311"/>
    <lineage>
        <taxon>Bacteria</taxon>
        <taxon>Bacillati</taxon>
        <taxon>Bacillota</taxon>
        <taxon>Bacilli</taxon>
        <taxon>Lactobacillales</taxon>
        <taxon>Streptococcaceae</taxon>
        <taxon>Streptococcus</taxon>
    </lineage>
</organism>
<dbReference type="RefSeq" id="WP_017643766.1">
    <property type="nucleotide sequence ID" value="NZ_JAIWPA010000091.1"/>
</dbReference>
<dbReference type="EMBL" id="UHEQ01000004">
    <property type="protein sequence ID" value="SUN13049.1"/>
    <property type="molecule type" value="Genomic_DNA"/>
</dbReference>
<gene>
    <name evidence="1" type="ORF">NCTC8185_00199</name>
</gene>
<evidence type="ECO:0000313" key="1">
    <source>
        <dbReference type="EMBL" id="SUN13049.1"/>
    </source>
</evidence>
<evidence type="ECO:0000313" key="2">
    <source>
        <dbReference type="Proteomes" id="UP000254076"/>
    </source>
</evidence>
<proteinExistence type="predicted"/>